<comment type="caution">
    <text evidence="1">The sequence shown here is derived from an EMBL/GenBank/DDBJ whole genome shotgun (WGS) entry which is preliminary data.</text>
</comment>
<protein>
    <submittedName>
        <fullName evidence="1">Uncharacterized protein</fullName>
    </submittedName>
</protein>
<evidence type="ECO:0000313" key="1">
    <source>
        <dbReference type="EMBL" id="KAI5649668.1"/>
    </source>
</evidence>
<dbReference type="Proteomes" id="UP001060085">
    <property type="component" value="Linkage Group LG08"/>
</dbReference>
<reference evidence="2" key="1">
    <citation type="journal article" date="2023" name="Nat. Plants">
        <title>Single-cell RNA sequencing provides a high-resolution roadmap for understanding the multicellular compartmentation of specialized metabolism.</title>
        <authorList>
            <person name="Sun S."/>
            <person name="Shen X."/>
            <person name="Li Y."/>
            <person name="Li Y."/>
            <person name="Wang S."/>
            <person name="Li R."/>
            <person name="Zhang H."/>
            <person name="Shen G."/>
            <person name="Guo B."/>
            <person name="Wei J."/>
            <person name="Xu J."/>
            <person name="St-Pierre B."/>
            <person name="Chen S."/>
            <person name="Sun C."/>
        </authorList>
    </citation>
    <scope>NUCLEOTIDE SEQUENCE [LARGE SCALE GENOMIC DNA]</scope>
</reference>
<sequence>MISNEPFMLYSTVNNDDDEVDRSDGDDAVSKGESQTPLNPVNPVNPVTENIVPQWESSQWFSNARQISILSAGDFCGWKTLKMTIQGRAVNCKNPPRVEIGSLKTYENILSKITTYASFLITTKSILSFTGFVYAAFEQISTRLLITQT</sequence>
<proteinExistence type="predicted"/>
<evidence type="ECO:0000313" key="2">
    <source>
        <dbReference type="Proteomes" id="UP001060085"/>
    </source>
</evidence>
<accession>A0ACB9ZQ05</accession>
<gene>
    <name evidence="1" type="ORF">M9H77_35673</name>
</gene>
<keyword evidence="2" id="KW-1185">Reference proteome</keyword>
<name>A0ACB9ZQ05_CATRO</name>
<organism evidence="1 2">
    <name type="scientific">Catharanthus roseus</name>
    <name type="common">Madagascar periwinkle</name>
    <name type="synonym">Vinca rosea</name>
    <dbReference type="NCBI Taxonomy" id="4058"/>
    <lineage>
        <taxon>Eukaryota</taxon>
        <taxon>Viridiplantae</taxon>
        <taxon>Streptophyta</taxon>
        <taxon>Embryophyta</taxon>
        <taxon>Tracheophyta</taxon>
        <taxon>Spermatophyta</taxon>
        <taxon>Magnoliopsida</taxon>
        <taxon>eudicotyledons</taxon>
        <taxon>Gunneridae</taxon>
        <taxon>Pentapetalae</taxon>
        <taxon>asterids</taxon>
        <taxon>lamiids</taxon>
        <taxon>Gentianales</taxon>
        <taxon>Apocynaceae</taxon>
        <taxon>Rauvolfioideae</taxon>
        <taxon>Vinceae</taxon>
        <taxon>Catharanthinae</taxon>
        <taxon>Catharanthus</taxon>
    </lineage>
</organism>
<dbReference type="EMBL" id="CM044708">
    <property type="protein sequence ID" value="KAI5649668.1"/>
    <property type="molecule type" value="Genomic_DNA"/>
</dbReference>